<dbReference type="InterPro" id="IPR000182">
    <property type="entry name" value="GNAT_dom"/>
</dbReference>
<name>A0A562R8L3_9BURK</name>
<evidence type="ECO:0000259" key="1">
    <source>
        <dbReference type="PROSITE" id="PS51186"/>
    </source>
</evidence>
<sequence>MGPATGPATLPAAVEVSGRSAVTVSPAVDLRLELETAFIPANSPWGVRAWRYHIVADGTRVGTISLRDGHTRVYTHLLGHIGFAVDAAHRGHGYAARAVLLLLPEVAQLRIDTAWITTTPDNAACRRTLERIGCELVEAVEIPPYYETYRRGERVKLRYRLALPGNAGG</sequence>
<reference evidence="2 3" key="1">
    <citation type="journal article" date="2015" name="Stand. Genomic Sci.">
        <title>Genomic Encyclopedia of Bacterial and Archaeal Type Strains, Phase III: the genomes of soil and plant-associated and newly described type strains.</title>
        <authorList>
            <person name="Whitman W.B."/>
            <person name="Woyke T."/>
            <person name="Klenk H.P."/>
            <person name="Zhou Y."/>
            <person name="Lilburn T.G."/>
            <person name="Beck B.J."/>
            <person name="De Vos P."/>
            <person name="Vandamme P."/>
            <person name="Eisen J.A."/>
            <person name="Garrity G."/>
            <person name="Hugenholtz P."/>
            <person name="Kyrpides N.C."/>
        </authorList>
    </citation>
    <scope>NUCLEOTIDE SEQUENCE [LARGE SCALE GENOMIC DNA]</scope>
    <source>
        <strain evidence="2 3">CGMCC 1.10822</strain>
    </source>
</reference>
<evidence type="ECO:0000313" key="3">
    <source>
        <dbReference type="Proteomes" id="UP000318431"/>
    </source>
</evidence>
<protein>
    <submittedName>
        <fullName evidence="2">Acetyltransferase (GNAT) family protein</fullName>
    </submittedName>
</protein>
<feature type="domain" description="N-acetyltransferase" evidence="1">
    <location>
        <begin position="1"/>
        <end position="164"/>
    </location>
</feature>
<organism evidence="2 3">
    <name type="scientific">Pseudoduganella lurida</name>
    <dbReference type="NCBI Taxonomy" id="1036180"/>
    <lineage>
        <taxon>Bacteria</taxon>
        <taxon>Pseudomonadati</taxon>
        <taxon>Pseudomonadota</taxon>
        <taxon>Betaproteobacteria</taxon>
        <taxon>Burkholderiales</taxon>
        <taxon>Oxalobacteraceae</taxon>
        <taxon>Telluria group</taxon>
        <taxon>Pseudoduganella</taxon>
    </lineage>
</organism>
<comment type="caution">
    <text evidence="2">The sequence shown here is derived from an EMBL/GenBank/DDBJ whole genome shotgun (WGS) entry which is preliminary data.</text>
</comment>
<proteinExistence type="predicted"/>
<dbReference type="Proteomes" id="UP000318431">
    <property type="component" value="Unassembled WGS sequence"/>
</dbReference>
<dbReference type="Gene3D" id="3.40.630.30">
    <property type="match status" value="1"/>
</dbReference>
<gene>
    <name evidence="2" type="ORF">IP91_02793</name>
</gene>
<dbReference type="AlphaFoldDB" id="A0A562R8L3"/>
<dbReference type="PROSITE" id="PS51186">
    <property type="entry name" value="GNAT"/>
    <property type="match status" value="1"/>
</dbReference>
<dbReference type="Pfam" id="PF13302">
    <property type="entry name" value="Acetyltransf_3"/>
    <property type="match status" value="1"/>
</dbReference>
<dbReference type="GO" id="GO:0016747">
    <property type="term" value="F:acyltransferase activity, transferring groups other than amino-acyl groups"/>
    <property type="evidence" value="ECO:0007669"/>
    <property type="project" value="InterPro"/>
</dbReference>
<dbReference type="InterPro" id="IPR016181">
    <property type="entry name" value="Acyl_CoA_acyltransferase"/>
</dbReference>
<dbReference type="SUPFAM" id="SSF55729">
    <property type="entry name" value="Acyl-CoA N-acyltransferases (Nat)"/>
    <property type="match status" value="1"/>
</dbReference>
<accession>A0A562R8L3</accession>
<evidence type="ECO:0000313" key="2">
    <source>
        <dbReference type="EMBL" id="TWI65385.1"/>
    </source>
</evidence>
<keyword evidence="3" id="KW-1185">Reference proteome</keyword>
<dbReference type="EMBL" id="VLLB01000004">
    <property type="protein sequence ID" value="TWI65385.1"/>
    <property type="molecule type" value="Genomic_DNA"/>
</dbReference>
<keyword evidence="2" id="KW-0808">Transferase</keyword>